<evidence type="ECO:0000256" key="1">
    <source>
        <dbReference type="SAM" id="MobiDB-lite"/>
    </source>
</evidence>
<proteinExistence type="predicted"/>
<evidence type="ECO:0008006" key="5">
    <source>
        <dbReference type="Google" id="ProtNLM"/>
    </source>
</evidence>
<evidence type="ECO:0000313" key="4">
    <source>
        <dbReference type="Proteomes" id="UP000287224"/>
    </source>
</evidence>
<dbReference type="Proteomes" id="UP000287224">
    <property type="component" value="Unassembled WGS sequence"/>
</dbReference>
<keyword evidence="4" id="KW-1185">Reference proteome</keyword>
<keyword evidence="2" id="KW-0812">Transmembrane</keyword>
<dbReference type="AlphaFoldDB" id="A0A401ZIN1"/>
<keyword evidence="2" id="KW-0472">Membrane</keyword>
<feature type="transmembrane region" description="Helical" evidence="2">
    <location>
        <begin position="12"/>
        <end position="35"/>
    </location>
</feature>
<dbReference type="SUPFAM" id="SSF82171">
    <property type="entry name" value="DPP6 N-terminal domain-like"/>
    <property type="match status" value="1"/>
</dbReference>
<dbReference type="EMBL" id="BIFQ01000001">
    <property type="protein sequence ID" value="GCE06705.1"/>
    <property type="molecule type" value="Genomic_DNA"/>
</dbReference>
<keyword evidence="2" id="KW-1133">Transmembrane helix</keyword>
<protein>
    <recommendedName>
        <fullName evidence="5">Lipoprotein LpqB beta-propeller domain-containing protein</fullName>
    </recommendedName>
</protein>
<name>A0A401ZIN1_9CHLR</name>
<accession>A0A401ZIN1</accession>
<evidence type="ECO:0000256" key="2">
    <source>
        <dbReference type="SAM" id="Phobius"/>
    </source>
</evidence>
<dbReference type="Gene3D" id="2.120.10.30">
    <property type="entry name" value="TolB, C-terminal domain"/>
    <property type="match status" value="1"/>
</dbReference>
<reference evidence="4" key="1">
    <citation type="submission" date="2018-12" db="EMBL/GenBank/DDBJ databases">
        <title>Tengunoibacter tsumagoiensis gen. nov., sp. nov., Dictyobacter kobayashii sp. nov., D. alpinus sp. nov., and D. joshuensis sp. nov. and description of Dictyobacteraceae fam. nov. within the order Ktedonobacterales isolated from Tengu-no-mugimeshi.</title>
        <authorList>
            <person name="Wang C.M."/>
            <person name="Zheng Y."/>
            <person name="Sakai Y."/>
            <person name="Toyoda A."/>
            <person name="Minakuchi Y."/>
            <person name="Abe K."/>
            <person name="Yokota A."/>
            <person name="Yabe S."/>
        </authorList>
    </citation>
    <scope>NUCLEOTIDE SEQUENCE [LARGE SCALE GENOMIC DNA]</scope>
    <source>
        <strain evidence="4">S-27</strain>
    </source>
</reference>
<feature type="region of interest" description="Disordered" evidence="1">
    <location>
        <begin position="45"/>
        <end position="93"/>
    </location>
</feature>
<organism evidence="3 4">
    <name type="scientific">Dictyobacter aurantiacus</name>
    <dbReference type="NCBI Taxonomy" id="1936993"/>
    <lineage>
        <taxon>Bacteria</taxon>
        <taxon>Bacillati</taxon>
        <taxon>Chloroflexota</taxon>
        <taxon>Ktedonobacteria</taxon>
        <taxon>Ktedonobacterales</taxon>
        <taxon>Dictyobacteraceae</taxon>
        <taxon>Dictyobacter</taxon>
    </lineage>
</organism>
<evidence type="ECO:0000313" key="3">
    <source>
        <dbReference type="EMBL" id="GCE06705.1"/>
    </source>
</evidence>
<sequence>MQQHMYVKRQTNTSLWITLVAVLVVAVIVGSFFSLRSLLVSSHNNNPRPPHYPVPAATATPSRTAPATPTPSPTATNVTQPVPATQTSCPAPSTARAMVTAPLAQGPHPQIVYIAQDMNNLASANRIMRYDTVSHQSSEIYAVPSPYIVRSSFLSSDGQWVLLSLFDTTKPGDNANVQLRMVRVDGQGAQTLFCGELASLTWSPDKKWIAFDDPIQALGVADTIHLINTTTGQYLDAVDVPPQTTPPGYIPRPSFWGSPTQLYLSYSLGSAPFHTYLFDLNNGTHQALSALPLVSTQQYVQGRADSSNIYLLASSCSGATCGTNQAGMSEIERLSTDWKSPQVLFKKPQLLLNDFSVGGTNLLVIASNPAASRRELWLVKTDGGGAIQLASAPGNWNSSPNFMNIGNGTVATSADGSMFVVSNWPSASGTTPEIAYGSSKAGGTLTAVPQDNGTYQYALGWTSL</sequence>
<comment type="caution">
    <text evidence="3">The sequence shown here is derived from an EMBL/GenBank/DDBJ whole genome shotgun (WGS) entry which is preliminary data.</text>
</comment>
<dbReference type="InterPro" id="IPR011042">
    <property type="entry name" value="6-blade_b-propeller_TolB-like"/>
</dbReference>
<gene>
    <name evidence="3" type="ORF">KDAU_40340</name>
</gene>
<feature type="compositionally biased region" description="Polar residues" evidence="1">
    <location>
        <begin position="77"/>
        <end position="91"/>
    </location>
</feature>
<feature type="compositionally biased region" description="Low complexity" evidence="1">
    <location>
        <begin position="55"/>
        <end position="67"/>
    </location>
</feature>